<reference evidence="3" key="1">
    <citation type="submission" date="2015-11" db="EMBL/GenBank/DDBJ databases">
        <authorList>
            <person name="Blom J."/>
        </authorList>
    </citation>
    <scope>NUCLEOTIDE SEQUENCE [LARGE SCALE GENOMIC DNA]</scope>
</reference>
<evidence type="ECO:0000256" key="1">
    <source>
        <dbReference type="SAM" id="Phobius"/>
    </source>
</evidence>
<feature type="transmembrane region" description="Helical" evidence="1">
    <location>
        <begin position="6"/>
        <end position="23"/>
    </location>
</feature>
<dbReference type="Proteomes" id="UP000059419">
    <property type="component" value="Chromosome 1"/>
</dbReference>
<name>A0A0U5L4T9_9GAMM</name>
<evidence type="ECO:0000313" key="3">
    <source>
        <dbReference type="Proteomes" id="UP000059419"/>
    </source>
</evidence>
<dbReference type="AlphaFoldDB" id="A0A0U5L4T9"/>
<dbReference type="EMBL" id="LN907827">
    <property type="protein sequence ID" value="CUU24069.1"/>
    <property type="molecule type" value="Genomic_DNA"/>
</dbReference>
<keyword evidence="3" id="KW-1185">Reference proteome</keyword>
<gene>
    <name evidence="2" type="ORF">EM595_1835</name>
</gene>
<keyword evidence="1" id="KW-0812">Transmembrane</keyword>
<dbReference type="STRING" id="1619313.EM595_1835"/>
<dbReference type="PATRIC" id="fig|1619313.3.peg.1906"/>
<evidence type="ECO:0000313" key="2">
    <source>
        <dbReference type="EMBL" id="CUU24069.1"/>
    </source>
</evidence>
<protein>
    <submittedName>
        <fullName evidence="2">Putative membrane protein</fullName>
    </submittedName>
</protein>
<proteinExistence type="predicted"/>
<keyword evidence="1" id="KW-0472">Membrane</keyword>
<dbReference type="KEGG" id="ege:EM595_1835"/>
<organism evidence="2 3">
    <name type="scientific">Duffyella gerundensis</name>
    <dbReference type="NCBI Taxonomy" id="1619313"/>
    <lineage>
        <taxon>Bacteria</taxon>
        <taxon>Pseudomonadati</taxon>
        <taxon>Pseudomonadota</taxon>
        <taxon>Gammaproteobacteria</taxon>
        <taxon>Enterobacterales</taxon>
        <taxon>Erwiniaceae</taxon>
        <taxon>Duffyella</taxon>
    </lineage>
</organism>
<sequence length="55" mass="6342">MTLPEAENRVISAIVMILILIMANQTPDKSVKAGCFRRGWWFFTRPPSHNQRKLA</sequence>
<accession>A0A0U5L4T9</accession>
<keyword evidence="1" id="KW-1133">Transmembrane helix</keyword>